<feature type="domain" description="C2H2-type" evidence="7">
    <location>
        <begin position="479"/>
        <end position="506"/>
    </location>
</feature>
<gene>
    <name evidence="8" type="ORF">CYNAS_LOCUS5642</name>
</gene>
<dbReference type="InterPro" id="IPR013087">
    <property type="entry name" value="Znf_C2H2_type"/>
</dbReference>
<feature type="domain" description="C2H2-type" evidence="7">
    <location>
        <begin position="357"/>
        <end position="384"/>
    </location>
</feature>
<dbReference type="GO" id="GO:0005634">
    <property type="term" value="C:nucleus"/>
    <property type="evidence" value="ECO:0007669"/>
    <property type="project" value="UniProtKB-ARBA"/>
</dbReference>
<feature type="domain" description="C2H2-type" evidence="7">
    <location>
        <begin position="911"/>
        <end position="938"/>
    </location>
</feature>
<dbReference type="FunFam" id="3.30.160.60:FF:000340">
    <property type="entry name" value="zinc finger protein 473 isoform X1"/>
    <property type="match status" value="1"/>
</dbReference>
<feature type="domain" description="C2H2-type" evidence="7">
    <location>
        <begin position="185"/>
        <end position="213"/>
    </location>
</feature>
<evidence type="ECO:0000256" key="4">
    <source>
        <dbReference type="ARBA" id="ARBA00022833"/>
    </source>
</evidence>
<accession>A0AA36DX20</accession>
<feature type="domain" description="C2H2-type" evidence="7">
    <location>
        <begin position="510"/>
        <end position="537"/>
    </location>
</feature>
<feature type="domain" description="C2H2-type" evidence="7">
    <location>
        <begin position="385"/>
        <end position="408"/>
    </location>
</feature>
<reference evidence="8" key="1">
    <citation type="submission" date="2023-07" db="EMBL/GenBank/DDBJ databases">
        <authorList>
            <consortium name="CYATHOMIX"/>
        </authorList>
    </citation>
    <scope>NUCLEOTIDE SEQUENCE</scope>
    <source>
        <strain evidence="8">N/A</strain>
    </source>
</reference>
<dbReference type="InterPro" id="IPR036236">
    <property type="entry name" value="Znf_C2H2_sf"/>
</dbReference>
<feature type="domain" description="C2H2-type" evidence="7">
    <location>
        <begin position="448"/>
        <end position="476"/>
    </location>
</feature>
<dbReference type="PROSITE" id="PS00028">
    <property type="entry name" value="ZINC_FINGER_C2H2_1"/>
    <property type="match status" value="17"/>
</dbReference>
<keyword evidence="1" id="KW-0479">Metal-binding</keyword>
<dbReference type="PANTHER" id="PTHR24379">
    <property type="entry name" value="KRAB AND ZINC FINGER DOMAIN-CONTAINING"/>
    <property type="match status" value="1"/>
</dbReference>
<dbReference type="Gene3D" id="3.30.160.60">
    <property type="entry name" value="Classic Zinc Finger"/>
    <property type="match status" value="11"/>
</dbReference>
<evidence type="ECO:0000256" key="5">
    <source>
        <dbReference type="PROSITE-ProRule" id="PRU00042"/>
    </source>
</evidence>
<keyword evidence="9" id="KW-1185">Reference proteome</keyword>
<evidence type="ECO:0000256" key="2">
    <source>
        <dbReference type="ARBA" id="ARBA00022737"/>
    </source>
</evidence>
<dbReference type="EMBL" id="CATQJL010000112">
    <property type="protein sequence ID" value="CAJ0593659.1"/>
    <property type="molecule type" value="Genomic_DNA"/>
</dbReference>
<sequence length="1318" mass="148944">MTAPFNPGPSGLGTFEPLGSPRSERNFGGFSPLVHSGRYSQPDLRYWDPGVPFFVETTPFSSFIDQGGGFDDITQQCEVTEVGLSNPVIGQEIQYTPMENAAYVAEPATFQQPTVAPPPQPISQPLVVLPEAPADDLARQQNEIAQQDVHLFEEITQARCIECDRVIDSRGSRHDRTSCSLTKYFRCPKCTASFNFERNLDVHTVIEHSSQAEYLPGSECKFCDGKRKRKSFQRYHAFLAHVRQHVKPDNFFCPSCPEEFVYPSMLRRHRRLAHGIMEDEVGLENYSAELGYCPHCCSMVALEQVDGHRLLHSIHVQLDSKMKRSNARKEKNRKTVEVLATASDKPENGEPKKKKIFPCEKCGKEFPRAFDLKRHTEVHESTKKWSCTMCEKKYSHKNCLDDHVKTVHRDPLGTMVTCKICSQVFAKQSNLNRHIKMQHPIGVTKAVLDCPECSCVFSSRRTLTRHRREAHGTEVISAYYCRVCNRCFPKISLLRRHNLVHDPSEGSKPYQCSRCFKRFNLKSTLKLHMDIHARKDVDDPVLTNPKCPVCMKHLSSRNALRKHMAIHQCNFECSICFQKFSTLHRLDKHRCVPQALLQNSAEGGLFELSASSLRSKSQIRAQQPTKRYHCQICSSSFYSFRGYKEHCSQHQGLRPHLCWTCHKSFRTSELLEFHREVHNRGPVYCEYCPAILQGRNQYTQHIHSLHQAETGATKQNGVNLADRVDGAASTQSFPDLTGRELAENLFRTRAQSADHNDHDVANAKMKTFATDHSSASEDRPVRCEVCRHLYYTVPHLVEHWMNSGCDRDHSFCVMPCPLCNYSANGVLAGVEHMKQYHPHVIETLQRKNEEEVHSADENTAEGSDGEGPSEDTHERTRSVKKKHKCKTCSASFAKPSDLVRHIRVHTGERPYSCEVCQRAFRVASSLYAHIRTHTREQAEHPCAVCGAEFFSRSSLVLHLRIHSGEKPLQCRRCNQTFRTSSIRRQHEITWHGFSGGHVCKKFPCHICNACKRRRLLAEMRLSEPSTVPPPEIPSSAKTPAVENKTLFPVKRKAPSAVAQENTEVTHSKQFEETVAEISKLPPTAIKRSEGSAFGPVAKTAHQPPQPDVELFITARRIAHNEYSVSFSKTKPKSIRSKVDTTVSLSASLLLDSAAKNASIHLTLSDSQVLSVSCVGVVKAMQSCDSVVMRARPVDPLCPSTVELLPPSEVVEFVRRCDVCEVDLHSKEASDAHFASEDHETAQITQPLPTAVHDAIEHSMQPAAAVPLQRKDEKTDFTCKLCGRKFLDMEPLVAHIRLEHERDHPPGITRPLARTAPIH</sequence>
<keyword evidence="2" id="KW-0677">Repeat</keyword>
<evidence type="ECO:0000256" key="1">
    <source>
        <dbReference type="ARBA" id="ARBA00022723"/>
    </source>
</evidence>
<comment type="caution">
    <text evidence="8">The sequence shown here is derived from an EMBL/GenBank/DDBJ whole genome shotgun (WGS) entry which is preliminary data.</text>
</comment>
<feature type="domain" description="C2H2-type" evidence="7">
    <location>
        <begin position="656"/>
        <end position="678"/>
    </location>
</feature>
<dbReference type="FunFam" id="3.30.160.60:FF:000630">
    <property type="entry name" value="Zinc finger protein 180"/>
    <property type="match status" value="1"/>
</dbReference>
<feature type="region of interest" description="Disordered" evidence="6">
    <location>
        <begin position="1"/>
        <end position="23"/>
    </location>
</feature>
<dbReference type="Proteomes" id="UP001176961">
    <property type="component" value="Unassembled WGS sequence"/>
</dbReference>
<keyword evidence="4" id="KW-0862">Zinc</keyword>
<organism evidence="8 9">
    <name type="scientific">Cylicocyclus nassatus</name>
    <name type="common">Nematode worm</name>
    <dbReference type="NCBI Taxonomy" id="53992"/>
    <lineage>
        <taxon>Eukaryota</taxon>
        <taxon>Metazoa</taxon>
        <taxon>Ecdysozoa</taxon>
        <taxon>Nematoda</taxon>
        <taxon>Chromadorea</taxon>
        <taxon>Rhabditida</taxon>
        <taxon>Rhabditina</taxon>
        <taxon>Rhabditomorpha</taxon>
        <taxon>Strongyloidea</taxon>
        <taxon>Strongylidae</taxon>
        <taxon>Cylicocyclus</taxon>
    </lineage>
</organism>
<evidence type="ECO:0000256" key="6">
    <source>
        <dbReference type="SAM" id="MobiDB-lite"/>
    </source>
</evidence>
<feature type="domain" description="C2H2-type" evidence="7">
    <location>
        <begin position="628"/>
        <end position="655"/>
    </location>
</feature>
<protein>
    <recommendedName>
        <fullName evidence="7">C2H2-type domain-containing protein</fullName>
    </recommendedName>
</protein>
<proteinExistence type="predicted"/>
<feature type="domain" description="C2H2-type" evidence="7">
    <location>
        <begin position="1276"/>
        <end position="1304"/>
    </location>
</feature>
<name>A0AA36DX20_CYLNA</name>
<feature type="domain" description="C2H2-type" evidence="7">
    <location>
        <begin position="883"/>
        <end position="910"/>
    </location>
</feature>
<dbReference type="SMART" id="SM00355">
    <property type="entry name" value="ZnF_C2H2"/>
    <property type="match status" value="22"/>
</dbReference>
<feature type="compositionally biased region" description="Basic and acidic residues" evidence="6">
    <location>
        <begin position="847"/>
        <end position="856"/>
    </location>
</feature>
<feature type="domain" description="C2H2-type" evidence="7">
    <location>
        <begin position="416"/>
        <end position="439"/>
    </location>
</feature>
<evidence type="ECO:0000256" key="3">
    <source>
        <dbReference type="ARBA" id="ARBA00022771"/>
    </source>
</evidence>
<dbReference type="PROSITE" id="PS50157">
    <property type="entry name" value="ZINC_FINGER_C2H2_2"/>
    <property type="match status" value="14"/>
</dbReference>
<dbReference type="SUPFAM" id="SSF57667">
    <property type="entry name" value="beta-beta-alpha zinc fingers"/>
    <property type="match status" value="6"/>
</dbReference>
<dbReference type="FunFam" id="3.30.160.60:FF:000557">
    <property type="entry name" value="zinc finger and SCAN domain-containing protein 29"/>
    <property type="match status" value="1"/>
</dbReference>
<feature type="region of interest" description="Disordered" evidence="6">
    <location>
        <begin position="847"/>
        <end position="880"/>
    </location>
</feature>
<evidence type="ECO:0000313" key="8">
    <source>
        <dbReference type="EMBL" id="CAJ0593659.1"/>
    </source>
</evidence>
<feature type="domain" description="C2H2-type" evidence="7">
    <location>
        <begin position="251"/>
        <end position="274"/>
    </location>
</feature>
<feature type="domain" description="C2H2-type" evidence="7">
    <location>
        <begin position="940"/>
        <end position="967"/>
    </location>
</feature>
<dbReference type="GO" id="GO:0008270">
    <property type="term" value="F:zinc ion binding"/>
    <property type="evidence" value="ECO:0007669"/>
    <property type="project" value="UniProtKB-KW"/>
</dbReference>
<keyword evidence="3 5" id="KW-0863">Zinc-finger</keyword>
<evidence type="ECO:0000313" key="9">
    <source>
        <dbReference type="Proteomes" id="UP001176961"/>
    </source>
</evidence>
<evidence type="ECO:0000259" key="7">
    <source>
        <dbReference type="PROSITE" id="PS50157"/>
    </source>
</evidence>
<dbReference type="Pfam" id="PF00096">
    <property type="entry name" value="zf-C2H2"/>
    <property type="match status" value="6"/>
</dbReference>
<dbReference type="PANTHER" id="PTHR24379:SF121">
    <property type="entry name" value="C2H2-TYPE DOMAIN-CONTAINING PROTEIN"/>
    <property type="match status" value="1"/>
</dbReference>